<proteinExistence type="predicted"/>
<gene>
    <name evidence="2" type="ORF">A6D92_18470</name>
</gene>
<protein>
    <submittedName>
        <fullName evidence="2">Uncharacterized protein</fullName>
    </submittedName>
</protein>
<dbReference type="EMBL" id="LWLV01001908">
    <property type="protein sequence ID" value="OTA40382.1"/>
    <property type="molecule type" value="Genomic_DNA"/>
</dbReference>
<evidence type="ECO:0000256" key="1">
    <source>
        <dbReference type="SAM" id="MobiDB-lite"/>
    </source>
</evidence>
<sequence length="88" mass="9493">MLRAMIRAARQPKKQTAPSAAGAREIRTSRMMRAVDTPAHRCGLDATSSSPFSVLLMGYPLPPAAARRPSSYFASRIDCTSGRRAGQT</sequence>
<feature type="region of interest" description="Disordered" evidence="1">
    <location>
        <begin position="1"/>
        <end position="24"/>
    </location>
</feature>
<name>A0A1Y2T1N0_SYMTR</name>
<reference evidence="3" key="1">
    <citation type="submission" date="2016-04" db="EMBL/GenBank/DDBJ databases">
        <authorList>
            <person name="Antunes L.P."/>
            <person name="Martins L.F."/>
            <person name="Pereira R.V."/>
            <person name="Thomas A.M."/>
            <person name="Barbosa D."/>
            <person name="Nascimento L."/>
            <person name="Silva G.M."/>
            <person name="Condomitti G.W."/>
            <person name="Digiampietri L.A."/>
            <person name="Lombardi K.C."/>
            <person name="Ramos P.L."/>
            <person name="Quaggio R.B."/>
            <person name="Oliveira J.C."/>
            <person name="Pascon R.C."/>
            <person name="Cruz J.B."/>
            <person name="Silva A.M."/>
            <person name="Setubal J.C."/>
        </authorList>
    </citation>
    <scope>NUCLEOTIDE SEQUENCE [LARGE SCALE GENOMIC DNA]</scope>
</reference>
<organism evidence="2 3">
    <name type="scientific">Symbiobacterium thermophilum</name>
    <dbReference type="NCBI Taxonomy" id="2734"/>
    <lineage>
        <taxon>Bacteria</taxon>
        <taxon>Bacillati</taxon>
        <taxon>Bacillota</taxon>
        <taxon>Clostridia</taxon>
        <taxon>Eubacteriales</taxon>
        <taxon>Symbiobacteriaceae</taxon>
        <taxon>Symbiobacterium</taxon>
    </lineage>
</organism>
<dbReference type="AlphaFoldDB" id="A0A1Y2T1N0"/>
<accession>A0A1Y2T1N0</accession>
<dbReference type="Proteomes" id="UP000194267">
    <property type="component" value="Unassembled WGS sequence"/>
</dbReference>
<evidence type="ECO:0000313" key="3">
    <source>
        <dbReference type="Proteomes" id="UP000194267"/>
    </source>
</evidence>
<comment type="caution">
    <text evidence="2">The sequence shown here is derived from an EMBL/GenBank/DDBJ whole genome shotgun (WGS) entry which is preliminary data.</text>
</comment>
<evidence type="ECO:0000313" key="2">
    <source>
        <dbReference type="EMBL" id="OTA40382.1"/>
    </source>
</evidence>